<proteinExistence type="predicted"/>
<dbReference type="Proteomes" id="UP000655443">
    <property type="component" value="Unassembled WGS sequence"/>
</dbReference>
<gene>
    <name evidence="2" type="ORF">GCM10010339_08570</name>
</gene>
<accession>A0A918YCN4</accession>
<evidence type="ECO:0000256" key="1">
    <source>
        <dbReference type="SAM" id="MobiDB-lite"/>
    </source>
</evidence>
<organism evidence="2 3">
    <name type="scientific">Streptomyces alanosinicus</name>
    <dbReference type="NCBI Taxonomy" id="68171"/>
    <lineage>
        <taxon>Bacteria</taxon>
        <taxon>Bacillati</taxon>
        <taxon>Actinomycetota</taxon>
        <taxon>Actinomycetes</taxon>
        <taxon>Kitasatosporales</taxon>
        <taxon>Streptomycetaceae</taxon>
        <taxon>Streptomyces</taxon>
    </lineage>
</organism>
<evidence type="ECO:0000313" key="3">
    <source>
        <dbReference type="Proteomes" id="UP000655443"/>
    </source>
</evidence>
<dbReference type="AlphaFoldDB" id="A0A918YCN4"/>
<keyword evidence="3" id="KW-1185">Reference proteome</keyword>
<name>A0A918YCN4_9ACTN</name>
<feature type="region of interest" description="Disordered" evidence="1">
    <location>
        <begin position="64"/>
        <end position="85"/>
    </location>
</feature>
<reference evidence="2" key="2">
    <citation type="submission" date="2020-09" db="EMBL/GenBank/DDBJ databases">
        <authorList>
            <person name="Sun Q."/>
            <person name="Ohkuma M."/>
        </authorList>
    </citation>
    <scope>NUCLEOTIDE SEQUENCE</scope>
    <source>
        <strain evidence="2">JCM 4714</strain>
    </source>
</reference>
<evidence type="ECO:0000313" key="2">
    <source>
        <dbReference type="EMBL" id="GHD99031.1"/>
    </source>
</evidence>
<comment type="caution">
    <text evidence="2">The sequence shown here is derived from an EMBL/GenBank/DDBJ whole genome shotgun (WGS) entry which is preliminary data.</text>
</comment>
<sequence length="85" mass="8565">MGAVLVDWRGVFGTVNPLNPWVVDGLSMWSVGGDGAGGGSLPGRGPVPCTPWAPAGRAARSGINCASARGRTADRAVPGVPRSRP</sequence>
<reference evidence="2" key="1">
    <citation type="journal article" date="2014" name="Int. J. Syst. Evol. Microbiol.">
        <title>Complete genome sequence of Corynebacterium casei LMG S-19264T (=DSM 44701T), isolated from a smear-ripened cheese.</title>
        <authorList>
            <consortium name="US DOE Joint Genome Institute (JGI-PGF)"/>
            <person name="Walter F."/>
            <person name="Albersmeier A."/>
            <person name="Kalinowski J."/>
            <person name="Ruckert C."/>
        </authorList>
    </citation>
    <scope>NUCLEOTIDE SEQUENCE</scope>
    <source>
        <strain evidence="2">JCM 4714</strain>
    </source>
</reference>
<dbReference type="EMBL" id="BMVG01000001">
    <property type="protein sequence ID" value="GHD99031.1"/>
    <property type="molecule type" value="Genomic_DNA"/>
</dbReference>
<protein>
    <submittedName>
        <fullName evidence="2">Uncharacterized protein</fullName>
    </submittedName>
</protein>